<comment type="cofactor">
    <cofactor evidence="11">
        <name>[4Fe-4S] cluster</name>
        <dbReference type="ChEBI" id="CHEBI:49883"/>
    </cofactor>
    <text evidence="11">Binds 1 [4Fe-4S] cluster per subunit. The cluster is coordinated with 3 cysteines and an exchangeable S-adenosyl-L-methionine.</text>
</comment>
<reference evidence="13" key="1">
    <citation type="journal article" date="2010" name="Science">
        <title>Signatures of adaptation to obligate biotrophy in the Hyaloperonospora arabidopsidis genome.</title>
        <authorList>
            <person name="Baxter L."/>
            <person name="Tripathy S."/>
            <person name="Ishaque N."/>
            <person name="Boot N."/>
            <person name="Cabral A."/>
            <person name="Kemen E."/>
            <person name="Thines M."/>
            <person name="Ah-Fong A."/>
            <person name="Anderson R."/>
            <person name="Badejoko W."/>
            <person name="Bittner-Eddy P."/>
            <person name="Boore J.L."/>
            <person name="Chibucos M.C."/>
            <person name="Coates M."/>
            <person name="Dehal P."/>
            <person name="Delehaunty K."/>
            <person name="Dong S."/>
            <person name="Downton P."/>
            <person name="Dumas B."/>
            <person name="Fabro G."/>
            <person name="Fronick C."/>
            <person name="Fuerstenberg S.I."/>
            <person name="Fulton L."/>
            <person name="Gaulin E."/>
            <person name="Govers F."/>
            <person name="Hughes L."/>
            <person name="Humphray S."/>
            <person name="Jiang R.H."/>
            <person name="Judelson H."/>
            <person name="Kamoun S."/>
            <person name="Kyung K."/>
            <person name="Meijer H."/>
            <person name="Minx P."/>
            <person name="Morris P."/>
            <person name="Nelson J."/>
            <person name="Phuntumart V."/>
            <person name="Qutob D."/>
            <person name="Rehmany A."/>
            <person name="Rougon-Cardoso A."/>
            <person name="Ryden P."/>
            <person name="Torto-Alalibo T."/>
            <person name="Studholme D."/>
            <person name="Wang Y."/>
            <person name="Win J."/>
            <person name="Wood J."/>
            <person name="Clifton S.W."/>
            <person name="Rogers J."/>
            <person name="Van den Ackerveken G."/>
            <person name="Jones J.D."/>
            <person name="McDowell J.M."/>
            <person name="Beynon J."/>
            <person name="Tyler B.M."/>
        </authorList>
    </citation>
    <scope>NUCLEOTIDE SEQUENCE [LARGE SCALE GENOMIC DNA]</scope>
    <source>
        <strain evidence="13">Emoy2</strain>
    </source>
</reference>
<evidence type="ECO:0000313" key="13">
    <source>
        <dbReference type="Proteomes" id="UP000011713"/>
    </source>
</evidence>
<dbReference type="PANTHER" id="PTHR10762:SF1">
    <property type="entry name" value="2-(3-AMINO-3-CARBOXYPROPYL)HISTIDINE SYNTHASE SUBUNIT 1"/>
    <property type="match status" value="1"/>
</dbReference>
<protein>
    <recommendedName>
        <fullName evidence="4 11">2-(3-amino-3-carboxypropyl)histidine synthase subunit 1</fullName>
        <ecNumber evidence="3 11">2.5.1.108</ecNumber>
    </recommendedName>
</protein>
<evidence type="ECO:0000256" key="11">
    <source>
        <dbReference type="PIRNR" id="PIRNR004967"/>
    </source>
</evidence>
<evidence type="ECO:0000256" key="8">
    <source>
        <dbReference type="ARBA" id="ARBA00023004"/>
    </source>
</evidence>
<dbReference type="InterPro" id="IPR035435">
    <property type="entry name" value="DPH1/DPH2_euk_archaea"/>
</dbReference>
<evidence type="ECO:0000256" key="10">
    <source>
        <dbReference type="ARBA" id="ARBA00048403"/>
    </source>
</evidence>
<dbReference type="FunCoup" id="M4BNB5">
    <property type="interactions" value="394"/>
</dbReference>
<keyword evidence="11" id="KW-0004">4Fe-4S</keyword>
<dbReference type="UniPathway" id="UPA00559"/>
<comment type="function">
    <text evidence="11">Catalyzes the first step of diphthamide biosynthesis, a post-translational modification of histidine which occurs in elongation factor 2.</text>
</comment>
<dbReference type="eggNOG" id="KOG2648">
    <property type="taxonomic scope" value="Eukaryota"/>
</dbReference>
<dbReference type="PANTHER" id="PTHR10762">
    <property type="entry name" value="DIPHTHAMIDE BIOSYNTHESIS PROTEIN"/>
    <property type="match status" value="1"/>
</dbReference>
<dbReference type="STRING" id="559515.M4BNB5"/>
<dbReference type="Gene3D" id="3.40.50.11840">
    <property type="entry name" value="Diphthamide synthesis DPH1/DPH2 domain 1"/>
    <property type="match status" value="1"/>
</dbReference>
<dbReference type="PIRSF" id="PIRSF004967">
    <property type="entry name" value="DPH1"/>
    <property type="match status" value="1"/>
</dbReference>
<evidence type="ECO:0000256" key="4">
    <source>
        <dbReference type="ARBA" id="ARBA00021915"/>
    </source>
</evidence>
<keyword evidence="9" id="KW-0411">Iron-sulfur</keyword>
<dbReference type="InterPro" id="IPR042263">
    <property type="entry name" value="DPH1/DPH2_1"/>
</dbReference>
<evidence type="ECO:0000256" key="7">
    <source>
        <dbReference type="ARBA" id="ARBA00022723"/>
    </source>
</evidence>
<dbReference type="Proteomes" id="UP000011713">
    <property type="component" value="Unassembled WGS sequence"/>
</dbReference>
<dbReference type="GO" id="GO:0090560">
    <property type="term" value="F:2-(3-amino-3-carboxypropyl)histidine synthase activity"/>
    <property type="evidence" value="ECO:0007669"/>
    <property type="project" value="UniProtKB-UniRule"/>
</dbReference>
<dbReference type="GO" id="GO:0017183">
    <property type="term" value="P:protein histidyl modification to diphthamide"/>
    <property type="evidence" value="ECO:0007669"/>
    <property type="project" value="UniProtKB-UniRule"/>
</dbReference>
<dbReference type="SFLD" id="SFLDS00032">
    <property type="entry name" value="Radical_SAM_3-amino-3-carboxyp"/>
    <property type="match status" value="1"/>
</dbReference>
<keyword evidence="13" id="KW-1185">Reference proteome</keyword>
<dbReference type="InterPro" id="IPR042264">
    <property type="entry name" value="DPH1/DPH2_2"/>
</dbReference>
<evidence type="ECO:0000256" key="1">
    <source>
        <dbReference type="ARBA" id="ARBA00005156"/>
    </source>
</evidence>
<evidence type="ECO:0000256" key="2">
    <source>
        <dbReference type="ARBA" id="ARBA00010173"/>
    </source>
</evidence>
<evidence type="ECO:0000313" key="12">
    <source>
        <dbReference type="EnsemblProtists" id="HpaP807903"/>
    </source>
</evidence>
<dbReference type="EC" id="2.5.1.108" evidence="3 11"/>
<comment type="catalytic activity">
    <reaction evidence="10 11">
        <text>L-histidyl-[translation elongation factor 2] + S-adenosyl-L-methionine = 2-[(3S)-amino-3-carboxypropyl]-L-histidyl-[translation elongation factor 2] + S-methyl-5'-thioadenosine + H(+)</text>
        <dbReference type="Rhea" id="RHEA:36783"/>
        <dbReference type="Rhea" id="RHEA-COMP:9748"/>
        <dbReference type="Rhea" id="RHEA-COMP:9749"/>
        <dbReference type="ChEBI" id="CHEBI:15378"/>
        <dbReference type="ChEBI" id="CHEBI:17509"/>
        <dbReference type="ChEBI" id="CHEBI:29979"/>
        <dbReference type="ChEBI" id="CHEBI:59789"/>
        <dbReference type="ChEBI" id="CHEBI:73995"/>
        <dbReference type="EC" id="2.5.1.108"/>
    </reaction>
</comment>
<dbReference type="InterPro" id="IPR016435">
    <property type="entry name" value="DPH1/DPH2"/>
</dbReference>
<comment type="pathway">
    <text evidence="1 11">Protein modification; peptidyl-diphthamide biosynthesis.</text>
</comment>
<dbReference type="InParanoid" id="M4BNB5"/>
<dbReference type="InterPro" id="IPR042265">
    <property type="entry name" value="DPH1/DPH2_3"/>
</dbReference>
<keyword evidence="5 11" id="KW-0808">Transferase</keyword>
<reference evidence="12" key="2">
    <citation type="submission" date="2015-06" db="UniProtKB">
        <authorList>
            <consortium name="EnsemblProtists"/>
        </authorList>
    </citation>
    <scope>IDENTIFICATION</scope>
    <source>
        <strain evidence="12">Emoy2</strain>
    </source>
</reference>
<evidence type="ECO:0000256" key="5">
    <source>
        <dbReference type="ARBA" id="ARBA00022679"/>
    </source>
</evidence>
<proteinExistence type="inferred from homology"/>
<dbReference type="GO" id="GO:0051539">
    <property type="term" value="F:4 iron, 4 sulfur cluster binding"/>
    <property type="evidence" value="ECO:0007669"/>
    <property type="project" value="UniProtKB-UniRule"/>
</dbReference>
<dbReference type="EnsemblProtists" id="HpaT807903">
    <property type="protein sequence ID" value="HpaP807903"/>
    <property type="gene ID" value="HpaG807903"/>
</dbReference>
<dbReference type="Gene3D" id="3.40.50.11860">
    <property type="entry name" value="Diphthamide synthesis DPH1/DPH2 domain 3"/>
    <property type="match status" value="1"/>
</dbReference>
<dbReference type="Pfam" id="PF01866">
    <property type="entry name" value="Diphthamide_syn"/>
    <property type="match status" value="1"/>
</dbReference>
<name>M4BNB5_HYAAE</name>
<keyword evidence="7" id="KW-0479">Metal-binding</keyword>
<dbReference type="OMA" id="CNALEGM"/>
<keyword evidence="8" id="KW-0408">Iron</keyword>
<evidence type="ECO:0000256" key="6">
    <source>
        <dbReference type="ARBA" id="ARBA00022691"/>
    </source>
</evidence>
<organism evidence="12 13">
    <name type="scientific">Hyaloperonospora arabidopsidis (strain Emoy2)</name>
    <name type="common">Downy mildew agent</name>
    <name type="synonym">Peronospora arabidopsidis</name>
    <dbReference type="NCBI Taxonomy" id="559515"/>
    <lineage>
        <taxon>Eukaryota</taxon>
        <taxon>Sar</taxon>
        <taxon>Stramenopiles</taxon>
        <taxon>Oomycota</taxon>
        <taxon>Peronosporomycetes</taxon>
        <taxon>Peronosporales</taxon>
        <taxon>Peronosporaceae</taxon>
        <taxon>Hyaloperonospora</taxon>
    </lineage>
</organism>
<sequence length="320" mass="35871">MRRMANQIPEEITTNAELTKAIEQLPWNYNFEIHKTVWRIRQAGSKRVALQFPEGLLLYACVISDIIERFAGADSIILGDVTYGACCVDDLSALALGADFMVHYGHSCLVPIDVTSIKMLYVFVDIAIDVDHLALMGTIQFSSSIYLIASRLRDYFTSMVVPQVKPLSPGEVLGCTSPVIEGADALVFIADGRFHLESAMIMNPNLKAYRYDPYPKLLTLEKYDLPQMMAIRRAAIDEARGAKNFGVVLGTLGRQGNPLILDHVKQLLEQSGKTYFVLLMSELFPDKLARFKDVDAWIQIACPRLSIDWGYAFPKVRDLQ</sequence>
<keyword evidence="6 11" id="KW-0949">S-adenosyl-L-methionine</keyword>
<evidence type="ECO:0000256" key="3">
    <source>
        <dbReference type="ARBA" id="ARBA00012221"/>
    </source>
</evidence>
<dbReference type="HOGENOM" id="CLU_037146_1_0_1"/>
<dbReference type="NCBIfam" id="TIGR00322">
    <property type="entry name" value="diphth2_R"/>
    <property type="match status" value="1"/>
</dbReference>
<dbReference type="FunFam" id="3.40.50.11850:FF:000002">
    <property type="entry name" value="2-(3-amino-3-carboxypropyl)histidine synthase subunit 1"/>
    <property type="match status" value="1"/>
</dbReference>
<dbReference type="Gene3D" id="3.40.50.11850">
    <property type="entry name" value="Diphthamide synthesis DPH1/DPH2 domain 2"/>
    <property type="match status" value="1"/>
</dbReference>
<dbReference type="FunFam" id="3.40.50.11840:FF:000001">
    <property type="entry name" value="2-(3-amino-3-carboxypropyl)histidine synthase subunit 1"/>
    <property type="match status" value="1"/>
</dbReference>
<dbReference type="VEuPathDB" id="FungiDB:HpaG807903"/>
<dbReference type="FunFam" id="3.40.50.11860:FF:000002">
    <property type="entry name" value="2-(3-amino-3-carboxypropyl)histidine synthase subunit 1"/>
    <property type="match status" value="1"/>
</dbReference>
<dbReference type="AlphaFoldDB" id="M4BNB5"/>
<comment type="similarity">
    <text evidence="2 11">Belongs to the DPH1/DPH2 family. DPH1 subfamily.</text>
</comment>
<accession>M4BNB5</accession>
<dbReference type="GO" id="GO:0046872">
    <property type="term" value="F:metal ion binding"/>
    <property type="evidence" value="ECO:0007669"/>
    <property type="project" value="UniProtKB-KW"/>
</dbReference>
<evidence type="ECO:0000256" key="9">
    <source>
        <dbReference type="ARBA" id="ARBA00023014"/>
    </source>
</evidence>
<dbReference type="EMBL" id="JH598448">
    <property type="status" value="NOT_ANNOTATED_CDS"/>
    <property type="molecule type" value="Genomic_DNA"/>
</dbReference>